<evidence type="ECO:0008006" key="4">
    <source>
        <dbReference type="Google" id="ProtNLM"/>
    </source>
</evidence>
<organism evidence="2 3">
    <name type="scientific">Blastopirellula marina</name>
    <dbReference type="NCBI Taxonomy" id="124"/>
    <lineage>
        <taxon>Bacteria</taxon>
        <taxon>Pseudomonadati</taxon>
        <taxon>Planctomycetota</taxon>
        <taxon>Planctomycetia</taxon>
        <taxon>Pirellulales</taxon>
        <taxon>Pirellulaceae</taxon>
        <taxon>Blastopirellula</taxon>
    </lineage>
</organism>
<sequence>MSVEMSSENKLAATGGVVATAKAWLKSPVFWSICLYGCAIVALYLRLASHPYHCGVFNSDSLFPLHVAKDILVDGSSLRGWTFCPSPFVFPDAAVAGFFYLLTGQAIISSFLTGVFFVTMTALGFSYCGRLTGLGDAKTRICLTLLAASGYLMYIAYDVEYVPHHVLFMAAYHSGAFMCMIWSVGLMLAAFQAKPGTAKRYRLLCGFGALVFLTAMGDPLILPMLVAPATVAAVACWFMRYLRHRQLYAPLFLLWSCSFGGIYAIRRLITISPATVVGSPGLKRSLIAAKNLIGFFLEELMRGDLVHWFGILWFVACCVMVYLAFKSPKLSAEESEPIAPGGRIAFVYGYFLMSMLAMFSAPVAVGHARLVDVPLSYEYVLHYCHPFLIGPVFGLPLVIAAAFRHFRLPQPVQDWAGPIATIPAAVFLGVMVTQINVNQLDIGLQRTQFVAQLDEILAKHHLRKGVTEYWKCRHIATMSQSGVKIIPIMPVDMRYLGWMNNSRHLRYNDIDSDNYIPYDFIVTSPIDGLTREDVIERFGPPAHIEEVRALGIPQAETDDAGMCIGVEVMVYNRPEDVRFQQFFESPFKFPGYSRTIPGAELPSEIGKIEQEDRVAESDGNSAGFVTFGPYVKLPAGEYSVAVELDADGEADASVGAWDVLLSNETTRASKTLADGKIAAGQKEVRYEFTVDQEHDDNLMEARIRLSGKGRIAVKSIELQRLR</sequence>
<dbReference type="EMBL" id="PUIB01000010">
    <property type="protein sequence ID" value="PQO40039.1"/>
    <property type="molecule type" value="Genomic_DNA"/>
</dbReference>
<proteinExistence type="predicted"/>
<keyword evidence="1" id="KW-0472">Membrane</keyword>
<dbReference type="RefSeq" id="WP_105352746.1">
    <property type="nucleotide sequence ID" value="NZ_PUIB01000010.1"/>
</dbReference>
<evidence type="ECO:0000313" key="2">
    <source>
        <dbReference type="EMBL" id="PQO40039.1"/>
    </source>
</evidence>
<comment type="caution">
    <text evidence="2">The sequence shown here is derived from an EMBL/GenBank/DDBJ whole genome shotgun (WGS) entry which is preliminary data.</text>
</comment>
<feature type="transmembrane region" description="Helical" evidence="1">
    <location>
        <begin position="201"/>
        <end position="216"/>
    </location>
</feature>
<dbReference type="OrthoDB" id="286517at2"/>
<feature type="transmembrane region" description="Helical" evidence="1">
    <location>
        <begin position="380"/>
        <end position="403"/>
    </location>
</feature>
<keyword evidence="1" id="KW-0812">Transmembrane</keyword>
<feature type="transmembrane region" description="Helical" evidence="1">
    <location>
        <begin position="29"/>
        <end position="47"/>
    </location>
</feature>
<keyword evidence="1" id="KW-1133">Transmembrane helix</keyword>
<feature type="transmembrane region" description="Helical" evidence="1">
    <location>
        <begin position="346"/>
        <end position="368"/>
    </location>
</feature>
<evidence type="ECO:0000313" key="3">
    <source>
        <dbReference type="Proteomes" id="UP000239388"/>
    </source>
</evidence>
<name>A0A2S8G6H4_9BACT</name>
<feature type="transmembrane region" description="Helical" evidence="1">
    <location>
        <begin position="415"/>
        <end position="437"/>
    </location>
</feature>
<gene>
    <name evidence="2" type="ORF">C5Y98_06905</name>
</gene>
<dbReference type="Proteomes" id="UP000239388">
    <property type="component" value="Unassembled WGS sequence"/>
</dbReference>
<feature type="transmembrane region" description="Helical" evidence="1">
    <location>
        <begin position="98"/>
        <end position="125"/>
    </location>
</feature>
<feature type="transmembrane region" description="Helical" evidence="1">
    <location>
        <begin position="247"/>
        <end position="265"/>
    </location>
</feature>
<feature type="transmembrane region" description="Helical" evidence="1">
    <location>
        <begin position="305"/>
        <end position="325"/>
    </location>
</feature>
<feature type="transmembrane region" description="Helical" evidence="1">
    <location>
        <begin position="137"/>
        <end position="157"/>
    </location>
</feature>
<accession>A0A2S8G6H4</accession>
<dbReference type="AlphaFoldDB" id="A0A2S8G6H4"/>
<evidence type="ECO:0000256" key="1">
    <source>
        <dbReference type="SAM" id="Phobius"/>
    </source>
</evidence>
<feature type="transmembrane region" description="Helical" evidence="1">
    <location>
        <begin position="169"/>
        <end position="189"/>
    </location>
</feature>
<protein>
    <recommendedName>
        <fullName evidence="4">Glycosyltransferase RgtA/B/C/D-like domain-containing protein</fullName>
    </recommendedName>
</protein>
<reference evidence="2 3" key="1">
    <citation type="submission" date="2018-02" db="EMBL/GenBank/DDBJ databases">
        <title>Comparative genomes isolates from brazilian mangrove.</title>
        <authorList>
            <person name="Araujo J.E."/>
            <person name="Taketani R.G."/>
            <person name="Silva M.C.P."/>
            <person name="Loureco M.V."/>
            <person name="Andreote F.D."/>
        </authorList>
    </citation>
    <scope>NUCLEOTIDE SEQUENCE [LARGE SCALE GENOMIC DNA]</scope>
    <source>
        <strain evidence="2 3">NAP PRIS-MGV</strain>
    </source>
</reference>